<keyword evidence="5 10" id="KW-0378">Hydrolase</keyword>
<dbReference type="InterPro" id="IPR028995">
    <property type="entry name" value="Glyco_hydro_57/38_cen_sf"/>
</dbReference>
<evidence type="ECO:0000256" key="6">
    <source>
        <dbReference type="ARBA" id="ARBA00022833"/>
    </source>
</evidence>
<dbReference type="Gene3D" id="2.70.98.30">
    <property type="entry name" value="Golgi alpha-mannosidase II, domain 4"/>
    <property type="match status" value="1"/>
</dbReference>
<dbReference type="Pfam" id="PF09261">
    <property type="entry name" value="Alpha-mann_mid"/>
    <property type="match status" value="1"/>
</dbReference>
<dbReference type="InterPro" id="IPR000602">
    <property type="entry name" value="Glyco_hydro_38_N"/>
</dbReference>
<keyword evidence="4 10" id="KW-0479">Metal-binding</keyword>
<comment type="catalytic activity">
    <reaction evidence="1">
        <text>Hydrolysis of terminal, non-reducing alpha-D-mannose residues in alpha-D-mannosides.</text>
        <dbReference type="EC" id="3.2.1.24"/>
    </reaction>
</comment>
<keyword evidence="9 10" id="KW-0326">Glycosidase</keyword>
<dbReference type="InterPro" id="IPR013780">
    <property type="entry name" value="Glyco_hydro_b"/>
</dbReference>
<feature type="signal peptide" evidence="10">
    <location>
        <begin position="1"/>
        <end position="18"/>
    </location>
</feature>
<dbReference type="InterPro" id="IPR027291">
    <property type="entry name" value="Glyco_hydro_38_N_sf"/>
</dbReference>
<gene>
    <name evidence="12" type="ORF">WMSIL1_LOCUS14151</name>
</gene>
<dbReference type="PANTHER" id="PTHR11607">
    <property type="entry name" value="ALPHA-MANNOSIDASE"/>
    <property type="match status" value="1"/>
</dbReference>
<dbReference type="EMBL" id="CABIJS010000705">
    <property type="protein sequence ID" value="VUZ56503.1"/>
    <property type="molecule type" value="Genomic_DNA"/>
</dbReference>
<dbReference type="InterPro" id="IPR037094">
    <property type="entry name" value="Glyco_hydro_38_cen_sf"/>
</dbReference>
<evidence type="ECO:0000256" key="2">
    <source>
        <dbReference type="ARBA" id="ARBA00009792"/>
    </source>
</evidence>
<comment type="similarity">
    <text evidence="2 10">Belongs to the glycosyl hydrolase 38 family.</text>
</comment>
<sequence>MRLHIGLWLLVLLLLVFAGGEECGYSLCPPTKDDHINVHIIPHTHDDVGWLKNIDQYYFGDANFYQTAAVQYILDSVIHALALNPNRKFTYVEMAFFERWWRLQTPAMQETVHKLVKNGQLEFALGGWSMNDEAVVHYSDSINQLTRGLAFLNATFGECGRPRVAWQIDPFGHARQQARIFTEGGFDGVFFQRMDYREKRQRLEEKTMEVLWKVDPTNNKSSLFTHMLYQSYCSPPGFCFDAKCDDPPMIVDPLATNYNAPQRVSQFLEYVRTVSSSYATNHIFVPMGCDFTYENANLNYINMDRLIEHVNAQQQKERSYRTFRLPEITMPVNLLYSSPTCYTKAVNEAFKKQGTIPQRDGDFFPYASAPNTFWTGFYTSRPTQKRMVREASSLLATCEQAHLMRPCLGSRYRYPTRSSYEFKDGIFQTPDQVVDQLRRAMGMMQHHDAVTGTEKQHVSDDYRQRLTDAMKGCNQLLGAVADTLLGKSYSVQGGGFRACENLNASVCPPLTSKSLHPDALIAVYNNLGWDDIQPWLRVPLYATKDQLDWLSSFTLTDYTTGETIPFQVVSVPPPILTLPERRVLHHKGSSELVFKPNEGLKPAGFTLYALKGEASDGYGKSYRYGYKRPVNQQRFSLEIGPDNLPLFSSKEGHRITMRFMNYDANSYYRPTSGAYVFRALSEAIGFGNFTSEIIRGELVTEVRTTFTPWAYLSARLYADDRMEVEWIVGPLPQIGRRVTEIILRYHVEGPGTLPSNPGEFYTDSMGNDLIRRQRLDTEGAKNHLVNVVEGSRRNTWNRDSRESSRNHRIEGSYFPVVNRIMIKGVQYAFAVYTDRSEGGSSLAEGDLELMLHRATTVDDGLGVGEPLTERAYGEGIVVRGIHRLVLDEVSKVEEMDVRLAQEVSRPLSLFFKDRSNDSRSADRSAKFSILTKGLPQFLHLLTVQQWPIEGDLTPKNQLLVRLQHIGTAAVGPIRFDLSGAFTLGSVTKAKEMSITANQLVENAKANGLTWPEGHEITFKRTMSDNSTQVMLQPGEVKTFILDLVKP</sequence>
<dbReference type="GO" id="GO:0004559">
    <property type="term" value="F:alpha-mannosidase activity"/>
    <property type="evidence" value="ECO:0007669"/>
    <property type="project" value="UniProtKB-EC"/>
</dbReference>
<dbReference type="InterPro" id="IPR011330">
    <property type="entry name" value="Glyco_hydro/deAcase_b/a-brl"/>
</dbReference>
<dbReference type="Pfam" id="PF07748">
    <property type="entry name" value="Glyco_hydro_38C"/>
    <property type="match status" value="1"/>
</dbReference>
<dbReference type="InterPro" id="IPR011682">
    <property type="entry name" value="Glyco_hydro_38_C"/>
</dbReference>
<dbReference type="FunFam" id="1.20.1270.50:FF:000002">
    <property type="entry name" value="Alpha-mannosidase"/>
    <property type="match status" value="1"/>
</dbReference>
<evidence type="ECO:0000256" key="5">
    <source>
        <dbReference type="ARBA" id="ARBA00022801"/>
    </source>
</evidence>
<dbReference type="InterPro" id="IPR011013">
    <property type="entry name" value="Gal_mutarotase_sf_dom"/>
</dbReference>
<evidence type="ECO:0000256" key="8">
    <source>
        <dbReference type="ARBA" id="ARBA00023180"/>
    </source>
</evidence>
<evidence type="ECO:0000256" key="10">
    <source>
        <dbReference type="RuleBase" id="RU361199"/>
    </source>
</evidence>
<dbReference type="Gene3D" id="1.20.1270.50">
    <property type="entry name" value="Glycoside hydrolase family 38, central domain"/>
    <property type="match status" value="2"/>
</dbReference>
<comment type="cofactor">
    <cofactor evidence="10">
        <name>Zn(2+)</name>
        <dbReference type="ChEBI" id="CHEBI:29105"/>
    </cofactor>
    <text evidence="10">Binds 1 zinc ion per subunit.</text>
</comment>
<evidence type="ECO:0000313" key="12">
    <source>
        <dbReference type="EMBL" id="VUZ56503.1"/>
    </source>
</evidence>
<dbReference type="GO" id="GO:0030246">
    <property type="term" value="F:carbohydrate binding"/>
    <property type="evidence" value="ECO:0007669"/>
    <property type="project" value="InterPro"/>
</dbReference>
<feature type="domain" description="Glycoside hydrolase family 38 central" evidence="11">
    <location>
        <begin position="372"/>
        <end position="466"/>
    </location>
</feature>
<dbReference type="SUPFAM" id="SSF88713">
    <property type="entry name" value="Glycoside hydrolase/deacetylase"/>
    <property type="match status" value="1"/>
</dbReference>
<dbReference type="Pfam" id="PF01074">
    <property type="entry name" value="Glyco_hydro_38N"/>
    <property type="match status" value="1"/>
</dbReference>
<feature type="chain" id="PRO_5022265117" description="Alpha-mannosidase" evidence="10">
    <location>
        <begin position="19"/>
        <end position="1046"/>
    </location>
</feature>
<evidence type="ECO:0000256" key="7">
    <source>
        <dbReference type="ARBA" id="ARBA00023157"/>
    </source>
</evidence>
<reference evidence="12 13" key="1">
    <citation type="submission" date="2019-07" db="EMBL/GenBank/DDBJ databases">
        <authorList>
            <person name="Jastrzebski P J."/>
            <person name="Paukszto L."/>
            <person name="Jastrzebski P J."/>
        </authorList>
    </citation>
    <scope>NUCLEOTIDE SEQUENCE [LARGE SCALE GENOMIC DNA]</scope>
    <source>
        <strain evidence="12 13">WMS-il1</strain>
    </source>
</reference>
<dbReference type="SUPFAM" id="SSF88688">
    <property type="entry name" value="Families 57/38 glycoside transferase middle domain"/>
    <property type="match status" value="1"/>
</dbReference>
<evidence type="ECO:0000259" key="11">
    <source>
        <dbReference type="SMART" id="SM00872"/>
    </source>
</evidence>
<keyword evidence="10" id="KW-0732">Signal</keyword>
<evidence type="ECO:0000313" key="13">
    <source>
        <dbReference type="Proteomes" id="UP000321570"/>
    </source>
</evidence>
<dbReference type="Gene3D" id="3.20.110.10">
    <property type="entry name" value="Glycoside hydrolase 38, N terminal domain"/>
    <property type="match status" value="1"/>
</dbReference>
<dbReference type="AlphaFoldDB" id="A0A564ZBS1"/>
<dbReference type="Proteomes" id="UP000321570">
    <property type="component" value="Unassembled WGS sequence"/>
</dbReference>
<keyword evidence="13" id="KW-1185">Reference proteome</keyword>
<dbReference type="GO" id="GO:0005764">
    <property type="term" value="C:lysosome"/>
    <property type="evidence" value="ECO:0007669"/>
    <property type="project" value="TreeGrafter"/>
</dbReference>
<keyword evidence="8" id="KW-0325">Glycoprotein</keyword>
<evidence type="ECO:0000256" key="9">
    <source>
        <dbReference type="ARBA" id="ARBA00023295"/>
    </source>
</evidence>
<dbReference type="FunFam" id="1.20.1270.50:FF:000003">
    <property type="entry name" value="Alpha-mannosidase"/>
    <property type="match status" value="1"/>
</dbReference>
<dbReference type="SMART" id="SM00872">
    <property type="entry name" value="Alpha-mann_mid"/>
    <property type="match status" value="1"/>
</dbReference>
<keyword evidence="7" id="KW-1015">Disulfide bond</keyword>
<dbReference type="Gene3D" id="2.60.40.1180">
    <property type="entry name" value="Golgi alpha-mannosidase II"/>
    <property type="match status" value="1"/>
</dbReference>
<evidence type="ECO:0000256" key="1">
    <source>
        <dbReference type="ARBA" id="ARBA00000365"/>
    </source>
</evidence>
<protein>
    <recommendedName>
        <fullName evidence="3 10">Alpha-mannosidase</fullName>
        <ecNumber evidence="10">3.2.1.-</ecNumber>
    </recommendedName>
</protein>
<accession>A0A564ZBS1</accession>
<proteinExistence type="inferred from homology"/>
<dbReference type="GO" id="GO:0046872">
    <property type="term" value="F:metal ion binding"/>
    <property type="evidence" value="ECO:0007669"/>
    <property type="project" value="UniProtKB-KW"/>
</dbReference>
<dbReference type="Gene3D" id="2.60.40.1360">
    <property type="match status" value="1"/>
</dbReference>
<organism evidence="12 13">
    <name type="scientific">Hymenolepis diminuta</name>
    <name type="common">Rat tapeworm</name>
    <dbReference type="NCBI Taxonomy" id="6216"/>
    <lineage>
        <taxon>Eukaryota</taxon>
        <taxon>Metazoa</taxon>
        <taxon>Spiralia</taxon>
        <taxon>Lophotrochozoa</taxon>
        <taxon>Platyhelminthes</taxon>
        <taxon>Cestoda</taxon>
        <taxon>Eucestoda</taxon>
        <taxon>Cyclophyllidea</taxon>
        <taxon>Hymenolepididae</taxon>
        <taxon>Hymenolepis</taxon>
    </lineage>
</organism>
<evidence type="ECO:0000256" key="3">
    <source>
        <dbReference type="ARBA" id="ARBA00012752"/>
    </source>
</evidence>
<evidence type="ECO:0000256" key="4">
    <source>
        <dbReference type="ARBA" id="ARBA00022723"/>
    </source>
</evidence>
<dbReference type="InterPro" id="IPR050843">
    <property type="entry name" value="Glycosyl_Hydrlase_38"/>
</dbReference>
<dbReference type="GO" id="GO:0006013">
    <property type="term" value="P:mannose metabolic process"/>
    <property type="evidence" value="ECO:0007669"/>
    <property type="project" value="InterPro"/>
</dbReference>
<dbReference type="EC" id="3.2.1.-" evidence="10"/>
<dbReference type="PANTHER" id="PTHR11607:SF3">
    <property type="entry name" value="LYSOSOMAL ALPHA-MANNOSIDASE"/>
    <property type="match status" value="1"/>
</dbReference>
<dbReference type="FunFam" id="3.20.110.10:FF:000001">
    <property type="entry name" value="Alpha-mannosidase"/>
    <property type="match status" value="1"/>
</dbReference>
<dbReference type="SUPFAM" id="SSF74650">
    <property type="entry name" value="Galactose mutarotase-like"/>
    <property type="match status" value="1"/>
</dbReference>
<dbReference type="CDD" id="cd10810">
    <property type="entry name" value="GH38N_AMII_LAM_like"/>
    <property type="match status" value="1"/>
</dbReference>
<keyword evidence="6 10" id="KW-0862">Zinc</keyword>
<dbReference type="InterPro" id="IPR015341">
    <property type="entry name" value="Glyco_hydro_38_cen"/>
</dbReference>
<name>A0A564ZBS1_HYMDI</name>